<keyword evidence="1" id="KW-0812">Transmembrane</keyword>
<dbReference type="AlphaFoldDB" id="A0A368QRW3"/>
<proteinExistence type="predicted"/>
<organism evidence="2">
    <name type="scientific">Setaria italica</name>
    <name type="common">Foxtail millet</name>
    <name type="synonym">Panicum italicum</name>
    <dbReference type="NCBI Taxonomy" id="4555"/>
    <lineage>
        <taxon>Eukaryota</taxon>
        <taxon>Viridiplantae</taxon>
        <taxon>Streptophyta</taxon>
        <taxon>Embryophyta</taxon>
        <taxon>Tracheophyta</taxon>
        <taxon>Spermatophyta</taxon>
        <taxon>Magnoliopsida</taxon>
        <taxon>Liliopsida</taxon>
        <taxon>Poales</taxon>
        <taxon>Poaceae</taxon>
        <taxon>PACMAD clade</taxon>
        <taxon>Panicoideae</taxon>
        <taxon>Panicodae</taxon>
        <taxon>Paniceae</taxon>
        <taxon>Cenchrinae</taxon>
        <taxon>Setaria</taxon>
    </lineage>
</organism>
<sequence>MAAAAAAPPAGAAAPPPPPAAAVAASRPAWTRLSARVALATALFVLGCAAAALAFFAMTLPPADSRILGSCAPTDAEAAGLRAASEKLLLAASAQVLGATVALLVPARPVAVSGCFLGSLTASRAYDVLWMLVACHGHVHGALAAHCWVFFVLLWVALLVGIAVSIV</sequence>
<gene>
    <name evidence="2" type="ORF">SETIT_4G074200v2</name>
</gene>
<evidence type="ECO:0000313" key="2">
    <source>
        <dbReference type="EMBL" id="RCV20652.1"/>
    </source>
</evidence>
<reference evidence="2" key="1">
    <citation type="journal article" date="2012" name="Nat. Biotechnol.">
        <title>Reference genome sequence of the model plant Setaria.</title>
        <authorList>
            <person name="Bennetzen J.L."/>
            <person name="Schmutz J."/>
            <person name="Wang H."/>
            <person name="Percifield R."/>
            <person name="Hawkins J."/>
            <person name="Pontaroli A.C."/>
            <person name="Estep M."/>
            <person name="Feng L."/>
            <person name="Vaughn J.N."/>
            <person name="Grimwood J."/>
            <person name="Jenkins J."/>
            <person name="Barry K."/>
            <person name="Lindquist E."/>
            <person name="Hellsten U."/>
            <person name="Deshpande S."/>
            <person name="Wang X."/>
            <person name="Wu X."/>
            <person name="Mitros T."/>
            <person name="Triplett J."/>
            <person name="Yang X."/>
            <person name="Ye C.Y."/>
            <person name="Mauro-Herrera M."/>
            <person name="Wang L."/>
            <person name="Li P."/>
            <person name="Sharma M."/>
            <person name="Sharma R."/>
            <person name="Ronald P.C."/>
            <person name="Panaud O."/>
            <person name="Kellogg E.A."/>
            <person name="Brutnell T.P."/>
            <person name="Doust A.N."/>
            <person name="Tuskan G.A."/>
            <person name="Rokhsar D."/>
            <person name="Devos K.M."/>
        </authorList>
    </citation>
    <scope>NUCLEOTIDE SEQUENCE [LARGE SCALE GENOMIC DNA]</scope>
    <source>
        <strain evidence="2">Yugu1</strain>
    </source>
</reference>
<name>A0A368QRW3_SETIT</name>
<accession>A0A368QRW3</accession>
<feature type="transmembrane region" description="Helical" evidence="1">
    <location>
        <begin position="145"/>
        <end position="166"/>
    </location>
</feature>
<evidence type="ECO:0000256" key="1">
    <source>
        <dbReference type="SAM" id="Phobius"/>
    </source>
</evidence>
<reference evidence="2" key="2">
    <citation type="submission" date="2015-07" db="EMBL/GenBank/DDBJ databases">
        <authorList>
            <person name="Noorani M."/>
        </authorList>
    </citation>
    <scope>NUCLEOTIDE SEQUENCE</scope>
    <source>
        <strain evidence="2">Yugu1</strain>
    </source>
</reference>
<keyword evidence="1" id="KW-0472">Membrane</keyword>
<keyword evidence="1" id="KW-1133">Transmembrane helix</keyword>
<dbReference type="OrthoDB" id="720569at2759"/>
<protein>
    <submittedName>
        <fullName evidence="2">Uncharacterized protein</fullName>
    </submittedName>
</protein>
<dbReference type="EMBL" id="CM003531">
    <property type="protein sequence ID" value="RCV20652.1"/>
    <property type="molecule type" value="Genomic_DNA"/>
</dbReference>
<feature type="transmembrane region" description="Helical" evidence="1">
    <location>
        <begin position="38"/>
        <end position="60"/>
    </location>
</feature>